<dbReference type="KEGG" id="cau:Caur_2623"/>
<dbReference type="InParanoid" id="A9WIV2"/>
<dbReference type="Proteomes" id="UP000002008">
    <property type="component" value="Chromosome"/>
</dbReference>
<evidence type="ECO:0000313" key="2">
    <source>
        <dbReference type="Proteomes" id="UP000002008"/>
    </source>
</evidence>
<accession>A9WIV2</accession>
<dbReference type="AlphaFoldDB" id="A9WIV2"/>
<name>A9WIV2_CHLAA</name>
<reference evidence="2" key="1">
    <citation type="journal article" date="2011" name="BMC Genomics">
        <title>Complete genome sequence of the filamentous anoxygenic phototrophic bacterium Chloroflexus aurantiacus.</title>
        <authorList>
            <person name="Tang K.H."/>
            <person name="Barry K."/>
            <person name="Chertkov O."/>
            <person name="Dalin E."/>
            <person name="Han C.S."/>
            <person name="Hauser L.J."/>
            <person name="Honchak B.M."/>
            <person name="Karbach L.E."/>
            <person name="Land M.L."/>
            <person name="Lapidus A."/>
            <person name="Larimer F.W."/>
            <person name="Mikhailova N."/>
            <person name="Pitluck S."/>
            <person name="Pierson B.K."/>
            <person name="Blankenship R.E."/>
        </authorList>
    </citation>
    <scope>NUCLEOTIDE SEQUENCE [LARGE SCALE GENOMIC DNA]</scope>
    <source>
        <strain evidence="2">ATCC 29366 / DSM 635 / J-10-fl</strain>
    </source>
</reference>
<gene>
    <name evidence="1" type="ordered locus">Caur_2623</name>
</gene>
<dbReference type="EnsemblBacteria" id="ABY35829">
    <property type="protein sequence ID" value="ABY35829"/>
    <property type="gene ID" value="Caur_2623"/>
</dbReference>
<dbReference type="EMBL" id="CP000909">
    <property type="protein sequence ID" value="ABY35829.1"/>
    <property type="molecule type" value="Genomic_DNA"/>
</dbReference>
<sequence length="186" mass="20313">MWYTGHAAIGMRHAPTLNRPRWAMHYLQLVSTTGVSAGMIAMDAVLGDWPGDNAQLQPCYYVLDGLPYAHIMCVSQGLECGSMAAAPAVLMIRRVVHRYPSWSRECWMRLFRSSSRSGINAIPACRRVVAPGSCLCTSGHGQHLTAVEMMPARELPARATDERAGGARSQGNAYVAYLESSNLSFP</sequence>
<dbReference type="HOGENOM" id="CLU_134908_0_0_0"/>
<organism evidence="1 2">
    <name type="scientific">Chloroflexus aurantiacus (strain ATCC 29366 / DSM 635 / J-10-fl)</name>
    <dbReference type="NCBI Taxonomy" id="324602"/>
    <lineage>
        <taxon>Bacteria</taxon>
        <taxon>Bacillati</taxon>
        <taxon>Chloroflexota</taxon>
        <taxon>Chloroflexia</taxon>
        <taxon>Chloroflexales</taxon>
        <taxon>Chloroflexineae</taxon>
        <taxon>Chloroflexaceae</taxon>
        <taxon>Chloroflexus</taxon>
    </lineage>
</organism>
<proteinExistence type="predicted"/>
<keyword evidence="2" id="KW-1185">Reference proteome</keyword>
<evidence type="ECO:0000313" key="1">
    <source>
        <dbReference type="EMBL" id="ABY35829.1"/>
    </source>
</evidence>
<protein>
    <submittedName>
        <fullName evidence="1">Uncharacterized protein</fullName>
    </submittedName>
</protein>